<evidence type="ECO:0000313" key="1">
    <source>
        <dbReference type="EMBL" id="XBX78639.1"/>
    </source>
</evidence>
<dbReference type="InterPro" id="IPR036514">
    <property type="entry name" value="SGNH_hydro_sf"/>
</dbReference>
<name>A0AAU7VY31_9MICO</name>
<accession>A0AAU7VY31</accession>
<protein>
    <recommendedName>
        <fullName evidence="2">SGNH hydrolase-type esterase domain-containing protein</fullName>
    </recommendedName>
</protein>
<dbReference type="SUPFAM" id="SSF52266">
    <property type="entry name" value="SGNH hydrolase"/>
    <property type="match status" value="1"/>
</dbReference>
<sequence length="539" mass="55506">MTDLFRWAGYGDADTEFGTEPTAFTPLAVYGVEDGEPCVVYSPIGSQTFFGRSPLGSPATLSVRFALKLTSYPSSSVPIVAPLTSGGTSAWRIRLSSTGTLIIDNPSNTATGTTSAIPVNTWVLVKIVASASAVAVRIYNARRGGSLIGAEIVGASTFGLVDNWRQGQAASSPIVPTYRVAHLLVTDDATWLPDPEVPDALSTPRYGIIGDSNTARMLEYLRQEMLTQGIRPRDVSVWGVGGKRIAVADLTGKTSAQNIQDAKNVLTTIDHWIVALGTNDRPQSDATVNADIDTILSAIGSGPKVTWIGLTSKGSASADDIRVNGLIQAKLAARGNAVFADWNARIRAADSGDANSPLWSAEDATHNSPLGYQTQRAPFVVEQMVDASPVTGTVAQTLPAITSAASGVIGVPVFTGAATSVLPGVSQAAAGTAAVPVFSGAASSALPPLVTALAGTVTVPVVSGEAASTLPALTTALSGTAAAPVEDGRIESVLPALISSAVGVVTRPPSRMVFTVTEHRATAPAVRPRPLSPPIWPPG</sequence>
<dbReference type="Gene3D" id="3.40.50.1110">
    <property type="entry name" value="SGNH hydrolase"/>
    <property type="match status" value="1"/>
</dbReference>
<reference evidence="1" key="1">
    <citation type="submission" date="2024-06" db="EMBL/GenBank/DDBJ databases">
        <title>Draft genome sequence of Microbacterium sp. strain A8/3-1, isolated from Oxytropis tragacanthoides Fisch. ex DC. Root nodules in the Altai region of Russia.</title>
        <authorList>
            <person name="Sazanova A."/>
            <person name="Guro P."/>
            <person name="Kuznetsova I."/>
            <person name="Belimov A."/>
            <person name="Safronova V."/>
        </authorList>
    </citation>
    <scope>NUCLEOTIDE SEQUENCE</scope>
    <source>
        <strain evidence="1">A8/3-1</strain>
    </source>
</reference>
<proteinExistence type="predicted"/>
<organism evidence="1">
    <name type="scientific">Microbacterium sp. A8/3-1</name>
    <dbReference type="NCBI Taxonomy" id="3160749"/>
    <lineage>
        <taxon>Bacteria</taxon>
        <taxon>Bacillati</taxon>
        <taxon>Actinomycetota</taxon>
        <taxon>Actinomycetes</taxon>
        <taxon>Micrococcales</taxon>
        <taxon>Microbacteriaceae</taxon>
        <taxon>Microbacterium</taxon>
    </lineage>
</organism>
<dbReference type="RefSeq" id="WP_350351865.1">
    <property type="nucleotide sequence ID" value="NZ_CP158357.1"/>
</dbReference>
<gene>
    <name evidence="1" type="ORF">ABS642_00690</name>
</gene>
<dbReference type="AlphaFoldDB" id="A0AAU7VY31"/>
<evidence type="ECO:0008006" key="2">
    <source>
        <dbReference type="Google" id="ProtNLM"/>
    </source>
</evidence>
<dbReference type="EMBL" id="CP158357">
    <property type="protein sequence ID" value="XBX78639.1"/>
    <property type="molecule type" value="Genomic_DNA"/>
</dbReference>